<dbReference type="OrthoDB" id="9982917at2"/>
<organism evidence="1 2">
    <name type="scientific">Blastopirellula marina</name>
    <dbReference type="NCBI Taxonomy" id="124"/>
    <lineage>
        <taxon>Bacteria</taxon>
        <taxon>Pseudomonadati</taxon>
        <taxon>Planctomycetota</taxon>
        <taxon>Planctomycetia</taxon>
        <taxon>Pirellulales</taxon>
        <taxon>Pirellulaceae</taxon>
        <taxon>Blastopirellula</taxon>
    </lineage>
</organism>
<dbReference type="Proteomes" id="UP000240009">
    <property type="component" value="Unassembled WGS sequence"/>
</dbReference>
<evidence type="ECO:0000313" key="2">
    <source>
        <dbReference type="Proteomes" id="UP000240009"/>
    </source>
</evidence>
<accession>A0A2S8FMC2</accession>
<proteinExistence type="predicted"/>
<sequence>MGTAIFREGTLVMLFAGDLPEPSPVVAGDELIEADTADEALAVYDTTHGTNLAAVKAKRQEVVDGYADAIAAGYDTGLGFSLKLSEEDQRVLFDYQQRLLRQIAKDPPEISSTDIKPLKGTDDAWHLITVEQIINAIDGGAGHVENLNGAYAGYEAMLAQGVTQFVVDFAQP</sequence>
<gene>
    <name evidence="1" type="ORF">C5Y96_10835</name>
</gene>
<dbReference type="AlphaFoldDB" id="A0A2S8FMC2"/>
<comment type="caution">
    <text evidence="1">The sequence shown here is derived from an EMBL/GenBank/DDBJ whole genome shotgun (WGS) entry which is preliminary data.</text>
</comment>
<name>A0A2S8FMC2_9BACT</name>
<evidence type="ECO:0000313" key="1">
    <source>
        <dbReference type="EMBL" id="PQO33339.1"/>
    </source>
</evidence>
<protein>
    <submittedName>
        <fullName evidence="1">Uncharacterized protein</fullName>
    </submittedName>
</protein>
<reference evidence="1 2" key="1">
    <citation type="submission" date="2018-02" db="EMBL/GenBank/DDBJ databases">
        <title>Comparative genomes isolates from brazilian mangrove.</title>
        <authorList>
            <person name="Araujo J.E."/>
            <person name="Taketani R.G."/>
            <person name="Silva M.C.P."/>
            <person name="Loureco M.V."/>
            <person name="Andreote F.D."/>
        </authorList>
    </citation>
    <scope>NUCLEOTIDE SEQUENCE [LARGE SCALE GENOMIC DNA]</scope>
    <source>
        <strain evidence="1 2">HEX-2 MGV</strain>
    </source>
</reference>
<dbReference type="RefSeq" id="WP_105353013.1">
    <property type="nucleotide sequence ID" value="NZ_PUIA01000035.1"/>
</dbReference>
<dbReference type="EMBL" id="PUIA01000035">
    <property type="protein sequence ID" value="PQO33339.1"/>
    <property type="molecule type" value="Genomic_DNA"/>
</dbReference>